<dbReference type="Proteomes" id="UP000193719">
    <property type="component" value="Unassembled WGS sequence"/>
</dbReference>
<dbReference type="STRING" id="1754191.A0A1Y1V3L5"/>
<dbReference type="InterPro" id="IPR038499">
    <property type="entry name" value="BRO1_sf"/>
</dbReference>
<feature type="compositionally biased region" description="Low complexity" evidence="7">
    <location>
        <begin position="967"/>
        <end position="1005"/>
    </location>
</feature>
<keyword evidence="10" id="KW-1185">Reference proteome</keyword>
<dbReference type="SMART" id="SM01041">
    <property type="entry name" value="BRO1"/>
    <property type="match status" value="1"/>
</dbReference>
<dbReference type="OrthoDB" id="2141925at2759"/>
<reference evidence="9 10" key="1">
    <citation type="submission" date="2016-08" db="EMBL/GenBank/DDBJ databases">
        <title>Genomes of anaerobic fungi encode conserved fungal cellulosomes for biomass hydrolysis.</title>
        <authorList>
            <consortium name="DOE Joint Genome Institute"/>
            <person name="Haitjema C.H."/>
            <person name="Gilmore S.P."/>
            <person name="Henske J.K."/>
            <person name="Solomon K.V."/>
            <person name="De Groot R."/>
            <person name="Kuo A."/>
            <person name="Mondo S.J."/>
            <person name="Salamov A.A."/>
            <person name="Labutti K."/>
            <person name="Zhao Z."/>
            <person name="Chiniquy J."/>
            <person name="Barry K."/>
            <person name="Brewer H.M."/>
            <person name="Purvine S.O."/>
            <person name="Wright A.T."/>
            <person name="Boxma B."/>
            <person name="Van Alen T."/>
            <person name="Hackstein J.H."/>
            <person name="Baker S.E."/>
            <person name="Grigoriev I.V."/>
            <person name="O'Malley M.A."/>
        </authorList>
    </citation>
    <scope>NUCLEOTIDE SEQUENCE [LARGE SCALE GENOMIC DNA]</scope>
    <source>
        <strain evidence="10">finn</strain>
    </source>
</reference>
<evidence type="ECO:0000256" key="2">
    <source>
        <dbReference type="ARBA" id="ARBA00004496"/>
    </source>
</evidence>
<sequence>MEAFNQQIPMLSIPLKVTEETDFTSAFKSYIMEHYQEDPENYLNEISILNRLRQDITGVGKDMTGRDILYRYYGQLELLDLRFPLDEKHVKVPFTWYDAFTGEGVRQYSGAYEKACVIFNIAAILSAIAATQNRFEEEGKKIAYNYFQASAGLFQFINDNFLHAPSVDIQRESVKCLNKLMLASAQECFLEKTIFEKKKPNLLSKIASYLTFIYSEISDDMNVMELRDQFDDSWISLVKVKSKYYATISNYYKALACADEGKYGHIISYLTLAENYAKDANKLAKSFASNYPSFSVSSSDSQSASTGNSTSASQSLFEATKAYLALVTDKKKQAIKDNDIVYQEIVPNADTLEAPEKLCVVKNLNFVDICPNGKKEAQGIIGQDVFHRLIPIQVHEASSLYSEEKAKILREEVDRCDIEDSNFQSLMQSQDIVNTINKAKDALKNEGINENMVSFPEEIATFCNLVQQEVKIGKTITSTIASLNTLQMKAHENLNNIGLELDKEQREYDIKLQIYNTKWTQESSITSSSNIRQNLKKYRASLEEAITADNAIITKYNANKKYIDALEQPVEKVKADYIKSIIESDSKEEQTVNLIDVNMDDVLDKKKNELEKINNIEALIMNLKGCQGERKKLIEELRYKIQNDDINSILLVKKHKEKQVFQTELAKFQGIRDNISRNIEDNNKFLNDLTEGFNKLKNESEIFKSVDTFNAKKEQKNKEFRDAFELWKDIYKNLDSGIQCYTNLNNAIDNLKIDTNNYVSQRLTQRNNLEKKVKEEKAADDQKILLDKLNSLNLSNSNVPSSATPYTPSVPSNKLQSPTTNYYASPTVTSPQSYSYINTATAPVAAIQSPTNIQRNSLVLNESAQAPSLSLVSSPTQASAAYVPQQQQQQQQQQPSIPLYQQPASTITQQAPVAQYNYQQPVTQTQPISAYSAYQQQPQQPQTLNLQNQTALKLQQALISPPPQTQPQPQVQASIPTQNTYSSQQQQQQQQQQQPLYPTQQSSYSLPSVTTPQSVTYPSYQTTSTAPAATPYQKQPSFNQTSNSQAYVPTMYATQTQPQAQTIGRPSTYPIYQQNTYDMYKPQPQSVNTTAPAIPPKPTTTQDPISASITSPVRPPLPPPPGSVSFTQSSTTSLYGQTQQPQQQAPYVNYYAQAATTTSHQAAAPATTTNVYVNPYGQQPQQRAVPQTPIQPAYYGQQPQQPLYTTQNTTTGYTYQQQPTQAQNPYYQQQANPAYYSQTTTATTPQTNYYQQQQQQQQQQTQDIAQVNSIQNQQLASLSQYKPLKPQQYNQPSLLD</sequence>
<dbReference type="PANTHER" id="PTHR23030">
    <property type="entry name" value="PCD6 INTERACTING PROTEIN-RELATED"/>
    <property type="match status" value="1"/>
</dbReference>
<keyword evidence="4" id="KW-0967">Endosome</keyword>
<evidence type="ECO:0000256" key="4">
    <source>
        <dbReference type="ARBA" id="ARBA00022753"/>
    </source>
</evidence>
<dbReference type="Gene3D" id="1.20.140.50">
    <property type="entry name" value="alix/aip1 like domains"/>
    <property type="match status" value="1"/>
</dbReference>
<proteinExistence type="predicted"/>
<feature type="domain" description="BRO1" evidence="8">
    <location>
        <begin position="9"/>
        <end position="425"/>
    </location>
</feature>
<dbReference type="Pfam" id="PF03097">
    <property type="entry name" value="BRO1"/>
    <property type="match status" value="1"/>
</dbReference>
<dbReference type="PROSITE" id="PS51180">
    <property type="entry name" value="BRO1"/>
    <property type="match status" value="1"/>
</dbReference>
<comment type="subcellular location">
    <subcellularLocation>
        <location evidence="2">Cytoplasm</location>
    </subcellularLocation>
    <subcellularLocation>
        <location evidence="1">Endosome</location>
    </subcellularLocation>
</comment>
<feature type="region of interest" description="Disordered" evidence="7">
    <location>
        <begin position="796"/>
        <end position="818"/>
    </location>
</feature>
<feature type="compositionally biased region" description="Polar residues" evidence="7">
    <location>
        <begin position="803"/>
        <end position="818"/>
    </location>
</feature>
<feature type="compositionally biased region" description="Polar residues" evidence="7">
    <location>
        <begin position="1102"/>
        <end position="1111"/>
    </location>
</feature>
<organism evidence="9 10">
    <name type="scientific">Piromyces finnis</name>
    <dbReference type="NCBI Taxonomy" id="1754191"/>
    <lineage>
        <taxon>Eukaryota</taxon>
        <taxon>Fungi</taxon>
        <taxon>Fungi incertae sedis</taxon>
        <taxon>Chytridiomycota</taxon>
        <taxon>Chytridiomycota incertae sedis</taxon>
        <taxon>Neocallimastigomycetes</taxon>
        <taxon>Neocallimastigales</taxon>
        <taxon>Neocallimastigaceae</taxon>
        <taxon>Piromyces</taxon>
    </lineage>
</organism>
<evidence type="ECO:0000256" key="1">
    <source>
        <dbReference type="ARBA" id="ARBA00004177"/>
    </source>
</evidence>
<evidence type="ECO:0000256" key="5">
    <source>
        <dbReference type="ARBA" id="ARBA00041284"/>
    </source>
</evidence>
<dbReference type="Pfam" id="PF13949">
    <property type="entry name" value="ALIX_LYPXL_bnd"/>
    <property type="match status" value="1"/>
</dbReference>
<name>A0A1Y1V3L5_9FUNG</name>
<dbReference type="InterPro" id="IPR025304">
    <property type="entry name" value="ALIX_V_dom"/>
</dbReference>
<evidence type="ECO:0000256" key="7">
    <source>
        <dbReference type="SAM" id="MobiDB-lite"/>
    </source>
</evidence>
<dbReference type="PANTHER" id="PTHR23030:SF30">
    <property type="entry name" value="TYROSINE-PROTEIN PHOSPHATASE NON-RECEPTOR TYPE 23"/>
    <property type="match status" value="1"/>
</dbReference>
<evidence type="ECO:0000313" key="10">
    <source>
        <dbReference type="Proteomes" id="UP000193719"/>
    </source>
</evidence>
<feature type="compositionally biased region" description="Polar residues" evidence="7">
    <location>
        <begin position="1006"/>
        <end position="1042"/>
    </location>
</feature>
<feature type="compositionally biased region" description="Polar residues" evidence="7">
    <location>
        <begin position="1124"/>
        <end position="1134"/>
    </location>
</feature>
<dbReference type="EMBL" id="MCFH01000037">
    <property type="protein sequence ID" value="ORX45928.1"/>
    <property type="molecule type" value="Genomic_DNA"/>
</dbReference>
<evidence type="ECO:0000313" key="9">
    <source>
        <dbReference type="EMBL" id="ORX45928.1"/>
    </source>
</evidence>
<feature type="coiled-coil region" evidence="6">
    <location>
        <begin position="599"/>
        <end position="636"/>
    </location>
</feature>
<dbReference type="Gene3D" id="1.25.40.280">
    <property type="entry name" value="alix/aip1 like domains"/>
    <property type="match status" value="1"/>
</dbReference>
<feature type="region of interest" description="Disordered" evidence="7">
    <location>
        <begin position="960"/>
        <end position="1042"/>
    </location>
</feature>
<feature type="compositionally biased region" description="Pro residues" evidence="7">
    <location>
        <begin position="1113"/>
        <end position="1122"/>
    </location>
</feature>
<evidence type="ECO:0000259" key="8">
    <source>
        <dbReference type="PROSITE" id="PS51180"/>
    </source>
</evidence>
<feature type="region of interest" description="Disordered" evidence="7">
    <location>
        <begin position="1083"/>
        <end position="1141"/>
    </location>
</feature>
<evidence type="ECO:0000256" key="6">
    <source>
        <dbReference type="SAM" id="Coils"/>
    </source>
</evidence>
<comment type="caution">
    <text evidence="9">The sequence shown here is derived from an EMBL/GenBank/DDBJ whole genome shotgun (WGS) entry which is preliminary data.</text>
</comment>
<dbReference type="Gene3D" id="1.20.120.560">
    <property type="entry name" value="alix/aip1 in complex with the ypdl late domain"/>
    <property type="match status" value="1"/>
</dbReference>
<keyword evidence="6" id="KW-0175">Coiled coil</keyword>
<dbReference type="GO" id="GO:0005768">
    <property type="term" value="C:endosome"/>
    <property type="evidence" value="ECO:0007669"/>
    <property type="project" value="UniProtKB-SubCell"/>
</dbReference>
<dbReference type="GO" id="GO:0043328">
    <property type="term" value="P:protein transport to vacuole involved in ubiquitin-dependent protein catabolic process via the multivesicular body sorting pathway"/>
    <property type="evidence" value="ECO:0007669"/>
    <property type="project" value="TreeGrafter"/>
</dbReference>
<protein>
    <recommendedName>
        <fullName evidence="5">BRO domain-containing protein 1</fullName>
    </recommendedName>
</protein>
<dbReference type="InterPro" id="IPR004328">
    <property type="entry name" value="BRO1_dom"/>
</dbReference>
<accession>A0A1Y1V3L5</accession>
<reference evidence="9 10" key="2">
    <citation type="submission" date="2016-08" db="EMBL/GenBank/DDBJ databases">
        <title>Pervasive Adenine N6-methylation of Active Genes in Fungi.</title>
        <authorList>
            <consortium name="DOE Joint Genome Institute"/>
            <person name="Mondo S.J."/>
            <person name="Dannebaum R.O."/>
            <person name="Kuo R.C."/>
            <person name="Labutti K."/>
            <person name="Haridas S."/>
            <person name="Kuo A."/>
            <person name="Salamov A."/>
            <person name="Ahrendt S.R."/>
            <person name="Lipzen A."/>
            <person name="Sullivan W."/>
            <person name="Andreopoulos W.B."/>
            <person name="Clum A."/>
            <person name="Lindquist E."/>
            <person name="Daum C."/>
            <person name="Ramamoorthy G.K."/>
            <person name="Gryganskyi A."/>
            <person name="Culley D."/>
            <person name="Magnuson J.K."/>
            <person name="James T.Y."/>
            <person name="O'Malley M.A."/>
            <person name="Stajich J.E."/>
            <person name="Spatafora J.W."/>
            <person name="Visel A."/>
            <person name="Grigoriev I.V."/>
        </authorList>
    </citation>
    <scope>NUCLEOTIDE SEQUENCE [LARGE SCALE GENOMIC DNA]</scope>
    <source>
        <strain evidence="10">finn</strain>
    </source>
</reference>
<keyword evidence="3" id="KW-0963">Cytoplasm</keyword>
<evidence type="ECO:0000256" key="3">
    <source>
        <dbReference type="ARBA" id="ARBA00022490"/>
    </source>
</evidence>
<gene>
    <name evidence="9" type="ORF">BCR36DRAFT_106203</name>
</gene>